<dbReference type="AlphaFoldDB" id="A0A8H7DJV5"/>
<protein>
    <submittedName>
        <fullName evidence="1">Uncharacterized protein</fullName>
    </submittedName>
</protein>
<name>A0A8H7DJV5_9AGAR</name>
<accession>A0A8H7DJV5</accession>
<organism evidence="1 2">
    <name type="scientific">Mycena sanguinolenta</name>
    <dbReference type="NCBI Taxonomy" id="230812"/>
    <lineage>
        <taxon>Eukaryota</taxon>
        <taxon>Fungi</taxon>
        <taxon>Dikarya</taxon>
        <taxon>Basidiomycota</taxon>
        <taxon>Agaricomycotina</taxon>
        <taxon>Agaricomycetes</taxon>
        <taxon>Agaricomycetidae</taxon>
        <taxon>Agaricales</taxon>
        <taxon>Marasmiineae</taxon>
        <taxon>Mycenaceae</taxon>
        <taxon>Mycena</taxon>
    </lineage>
</organism>
<dbReference type="Proteomes" id="UP000623467">
    <property type="component" value="Unassembled WGS sequence"/>
</dbReference>
<evidence type="ECO:0000313" key="1">
    <source>
        <dbReference type="EMBL" id="KAF7376032.1"/>
    </source>
</evidence>
<reference evidence="1" key="1">
    <citation type="submission" date="2020-05" db="EMBL/GenBank/DDBJ databases">
        <title>Mycena genomes resolve the evolution of fungal bioluminescence.</title>
        <authorList>
            <person name="Tsai I.J."/>
        </authorList>
    </citation>
    <scope>NUCLEOTIDE SEQUENCE</scope>
    <source>
        <strain evidence="1">160909Yilan</strain>
    </source>
</reference>
<gene>
    <name evidence="1" type="ORF">MSAN_00018000</name>
</gene>
<comment type="caution">
    <text evidence="1">The sequence shown here is derived from an EMBL/GenBank/DDBJ whole genome shotgun (WGS) entry which is preliminary data.</text>
</comment>
<keyword evidence="2" id="KW-1185">Reference proteome</keyword>
<evidence type="ECO:0000313" key="2">
    <source>
        <dbReference type="Proteomes" id="UP000623467"/>
    </source>
</evidence>
<proteinExistence type="predicted"/>
<dbReference type="OrthoDB" id="10006218at2759"/>
<dbReference type="EMBL" id="JACAZH010000001">
    <property type="protein sequence ID" value="KAF7376032.1"/>
    <property type="molecule type" value="Genomic_DNA"/>
</dbReference>
<sequence>MLEEARLRFFWTEPNMVYQNYSRGGTPDLAEYSFLNIKGSNVFIKDSSDHSNHHD</sequence>